<dbReference type="PANTHER" id="PTHR43737:SF1">
    <property type="entry name" value="DUF1501 DOMAIN-CONTAINING PROTEIN"/>
    <property type="match status" value="1"/>
</dbReference>
<evidence type="ECO:0000313" key="1">
    <source>
        <dbReference type="EMBL" id="PCE33109.1"/>
    </source>
</evidence>
<organism evidence="1 2">
    <name type="scientific">Burkholderia ubonensis subsp. mesacidophila</name>
    <dbReference type="NCBI Taxonomy" id="265293"/>
    <lineage>
        <taxon>Bacteria</taxon>
        <taxon>Pseudomonadati</taxon>
        <taxon>Pseudomonadota</taxon>
        <taxon>Betaproteobacteria</taxon>
        <taxon>Burkholderiales</taxon>
        <taxon>Burkholderiaceae</taxon>
        <taxon>Burkholderia</taxon>
        <taxon>Burkholderia cepacia complex</taxon>
    </lineage>
</organism>
<proteinExistence type="predicted"/>
<dbReference type="InterPro" id="IPR010869">
    <property type="entry name" value="DUF1501"/>
</dbReference>
<dbReference type="AlphaFoldDB" id="A0A2A4FL83"/>
<dbReference type="EMBL" id="MTZU01000021">
    <property type="protein sequence ID" value="PCE33109.1"/>
    <property type="molecule type" value="Genomic_DNA"/>
</dbReference>
<dbReference type="PANTHER" id="PTHR43737">
    <property type="entry name" value="BLL7424 PROTEIN"/>
    <property type="match status" value="1"/>
</dbReference>
<comment type="caution">
    <text evidence="1">The sequence shown here is derived from an EMBL/GenBank/DDBJ whole genome shotgun (WGS) entry which is preliminary data.</text>
</comment>
<dbReference type="Proteomes" id="UP000217994">
    <property type="component" value="Unassembled WGS sequence"/>
</dbReference>
<protein>
    <recommendedName>
        <fullName evidence="3">Twin-arginine translocation pathway signal sequence domain-containing protein</fullName>
    </recommendedName>
</protein>
<dbReference type="InterPro" id="IPR006311">
    <property type="entry name" value="TAT_signal"/>
</dbReference>
<dbReference type="PROSITE" id="PS51318">
    <property type="entry name" value="TAT"/>
    <property type="match status" value="1"/>
</dbReference>
<gene>
    <name evidence="1" type="ORF">BZL54_07115</name>
</gene>
<evidence type="ECO:0000313" key="2">
    <source>
        <dbReference type="Proteomes" id="UP000217994"/>
    </source>
</evidence>
<reference evidence="1 2" key="1">
    <citation type="submission" date="2017-01" db="EMBL/GenBank/DDBJ databases">
        <title>Whole-Genome Shotgun Sequencing of Two beta-Proteobacterial Species in Search of the Bulgecin Biosynthetic Cluster.</title>
        <authorList>
            <person name="Horsman M.E."/>
            <person name="Marous D.R."/>
            <person name="Li R."/>
            <person name="Oliver R.A."/>
            <person name="Byun B."/>
            <person name="Emrich S.J."/>
            <person name="Boggess B."/>
            <person name="Townsend C.A."/>
            <person name="Mobashery S."/>
        </authorList>
    </citation>
    <scope>NUCLEOTIDE SEQUENCE [LARGE SCALE GENOMIC DNA]</scope>
    <source>
        <strain evidence="1 2">ATCC 31433</strain>
    </source>
</reference>
<sequence>MNMALSRRRFLSVAAAGAGAILVAPQIVFANVATDRRFVFVIQRGAADGLNIVVPYAEPAYTGLRGALAIDASAATRLDGTFALHPSLTQTAQMYRDGQALFVHAIASPYRDRSHFDGQNVLETGGRAPYQVKDGWLNRLAGMLPATGERALALAPTVPLALRGAVQAASYAPSGLPAAPDDLLTRVSSLYDADPQLGPLWQAAMAARGLAGDAGARQDPASVGRLAATFLARDDGPRIAMIETGGWDTHSAQNARLANQLKALDTLLAALRDGLGPAWRQTTVLVATEFGRTAAANGTGGTDHGQASVAMLAGGAVAGGRVLADWPGLRPGDLYEGRDLKPTASLDALIAGAAAESLRLDPAHTASVLFAQRDAPRPFTGLLREPA</sequence>
<dbReference type="Pfam" id="PF07394">
    <property type="entry name" value="DUF1501"/>
    <property type="match status" value="1"/>
</dbReference>
<evidence type="ECO:0008006" key="3">
    <source>
        <dbReference type="Google" id="ProtNLM"/>
    </source>
</evidence>
<accession>A0A2A4FL83</accession>
<name>A0A2A4FL83_9BURK</name>